<dbReference type="EMBL" id="SOCA01000009">
    <property type="protein sequence ID" value="TDU66065.1"/>
    <property type="molecule type" value="Genomic_DNA"/>
</dbReference>
<dbReference type="OrthoDB" id="128297at2"/>
<gene>
    <name evidence="6" type="ORF">EI77_03802</name>
</gene>
<keyword evidence="4" id="KW-0460">Magnesium</keyword>
<keyword evidence="1" id="KW-0808">Transferase</keyword>
<sequence>MIGHSQIMILSKTRADEDIKISKLYFVGTKKRLATVLKSNPSVLRRLAKTGDANYQHIFVTSRGKKRAVQNPNPELKEIQVRINQLLQRINYPEYMMAGLKGLSYEKNASAHLGLESTRVCTVDIEKFYPNCQRGAVIRSLEKWFNQKHDVAVQLADLVCLNGHLPTGGPASLLFSFWSNRDVFDEIKLAADAHGLKMTVYVDDMTFSGENAGLKFLHDCVLPVLKRAGLRGHKIKSYHKSCPQEITGIILNKGKLCLPYRRFKDIDKNILALNAARKPVARLKLINSLVSRLYSVSAFFPKCKTKAKAMGKKQKALLSKFPYLKLRHRFGKQAASLKTGR</sequence>
<evidence type="ECO:0000256" key="3">
    <source>
        <dbReference type="ARBA" id="ARBA00022723"/>
    </source>
</evidence>
<keyword evidence="5 6" id="KW-0695">RNA-directed DNA polymerase</keyword>
<keyword evidence="7" id="KW-1185">Reference proteome</keyword>
<keyword evidence="2" id="KW-0548">Nucleotidyltransferase</keyword>
<evidence type="ECO:0000256" key="1">
    <source>
        <dbReference type="ARBA" id="ARBA00022679"/>
    </source>
</evidence>
<reference evidence="6 7" key="1">
    <citation type="submission" date="2019-03" db="EMBL/GenBank/DDBJ databases">
        <title>Genomic Encyclopedia of Archaeal and Bacterial Type Strains, Phase II (KMG-II): from individual species to whole genera.</title>
        <authorList>
            <person name="Goeker M."/>
        </authorList>
    </citation>
    <scope>NUCLEOTIDE SEQUENCE [LARGE SCALE GENOMIC DNA]</scope>
    <source>
        <strain evidence="6 7">ATCC 25309</strain>
    </source>
</reference>
<keyword evidence="3" id="KW-0479">Metal-binding</keyword>
<evidence type="ECO:0000256" key="5">
    <source>
        <dbReference type="ARBA" id="ARBA00022918"/>
    </source>
</evidence>
<dbReference type="Proteomes" id="UP000295662">
    <property type="component" value="Unassembled WGS sequence"/>
</dbReference>
<accession>A0A4R7RMV8</accession>
<evidence type="ECO:0000313" key="7">
    <source>
        <dbReference type="Proteomes" id="UP000295662"/>
    </source>
</evidence>
<evidence type="ECO:0000313" key="6">
    <source>
        <dbReference type="EMBL" id="TDU66065.1"/>
    </source>
</evidence>
<dbReference type="PRINTS" id="PR00866">
    <property type="entry name" value="RNADNAPOLMS"/>
</dbReference>
<evidence type="ECO:0000256" key="4">
    <source>
        <dbReference type="ARBA" id="ARBA00022842"/>
    </source>
</evidence>
<dbReference type="GO" id="GO:0046872">
    <property type="term" value="F:metal ion binding"/>
    <property type="evidence" value="ECO:0007669"/>
    <property type="project" value="UniProtKB-KW"/>
</dbReference>
<dbReference type="GO" id="GO:0003723">
    <property type="term" value="F:RNA binding"/>
    <property type="evidence" value="ECO:0007669"/>
    <property type="project" value="InterPro"/>
</dbReference>
<organism evidence="6 7">
    <name type="scientific">Prosthecobacter fusiformis</name>
    <dbReference type="NCBI Taxonomy" id="48464"/>
    <lineage>
        <taxon>Bacteria</taxon>
        <taxon>Pseudomonadati</taxon>
        <taxon>Verrucomicrobiota</taxon>
        <taxon>Verrucomicrobiia</taxon>
        <taxon>Verrucomicrobiales</taxon>
        <taxon>Verrucomicrobiaceae</taxon>
        <taxon>Prosthecobacter</taxon>
    </lineage>
</organism>
<dbReference type="GO" id="GO:0003964">
    <property type="term" value="F:RNA-directed DNA polymerase activity"/>
    <property type="evidence" value="ECO:0007669"/>
    <property type="project" value="UniProtKB-KW"/>
</dbReference>
<protein>
    <submittedName>
        <fullName evidence="6">Reverse transcriptase (RNA-dependent DNA polymerase)</fullName>
    </submittedName>
</protein>
<dbReference type="InterPro" id="IPR000123">
    <property type="entry name" value="Reverse_transcriptase_msDNA"/>
</dbReference>
<comment type="caution">
    <text evidence="6">The sequence shown here is derived from an EMBL/GenBank/DDBJ whole genome shotgun (WGS) entry which is preliminary data.</text>
</comment>
<evidence type="ECO:0000256" key="2">
    <source>
        <dbReference type="ARBA" id="ARBA00022695"/>
    </source>
</evidence>
<dbReference type="AlphaFoldDB" id="A0A4R7RMV8"/>
<dbReference type="CDD" id="cd03487">
    <property type="entry name" value="RT_Bac_retron_II"/>
    <property type="match status" value="1"/>
</dbReference>
<name>A0A4R7RMV8_9BACT</name>
<proteinExistence type="predicted"/>